<comment type="caution">
    <text evidence="7">The sequence shown here is derived from an EMBL/GenBank/DDBJ whole genome shotgun (WGS) entry which is preliminary data.</text>
</comment>
<feature type="transmembrane region" description="Helical" evidence="6">
    <location>
        <begin position="241"/>
        <end position="266"/>
    </location>
</feature>
<feature type="transmembrane region" description="Helical" evidence="6">
    <location>
        <begin position="152"/>
        <end position="170"/>
    </location>
</feature>
<dbReference type="PANTHER" id="PTHR33514:SF13">
    <property type="entry name" value="PROTEIN ABCI12, CHLOROPLASTIC"/>
    <property type="match status" value="1"/>
</dbReference>
<evidence type="ECO:0000256" key="6">
    <source>
        <dbReference type="SAM" id="Phobius"/>
    </source>
</evidence>
<feature type="transmembrane region" description="Helical" evidence="6">
    <location>
        <begin position="190"/>
        <end position="207"/>
    </location>
</feature>
<dbReference type="PANTHER" id="PTHR33514">
    <property type="entry name" value="PROTEIN ABCI12, CHLOROPLASTIC"/>
    <property type="match status" value="1"/>
</dbReference>
<keyword evidence="8" id="KW-1185">Reference proteome</keyword>
<protein>
    <submittedName>
        <fullName evidence="7">Energy-coupling factor transport system permease protein</fullName>
    </submittedName>
</protein>
<dbReference type="InterPro" id="IPR003339">
    <property type="entry name" value="ABC/ECF_trnsptr_transmembrane"/>
</dbReference>
<feature type="compositionally biased region" description="Low complexity" evidence="5">
    <location>
        <begin position="14"/>
        <end position="28"/>
    </location>
</feature>
<evidence type="ECO:0000256" key="3">
    <source>
        <dbReference type="ARBA" id="ARBA00022989"/>
    </source>
</evidence>
<organism evidence="7 8">
    <name type="scientific">Murinocardiopsis flavida</name>
    <dbReference type="NCBI Taxonomy" id="645275"/>
    <lineage>
        <taxon>Bacteria</taxon>
        <taxon>Bacillati</taxon>
        <taxon>Actinomycetota</taxon>
        <taxon>Actinomycetes</taxon>
        <taxon>Streptosporangiales</taxon>
        <taxon>Nocardiopsidaceae</taxon>
        <taxon>Murinocardiopsis</taxon>
    </lineage>
</organism>
<keyword evidence="4 6" id="KW-0472">Membrane</keyword>
<proteinExistence type="predicted"/>
<evidence type="ECO:0000313" key="8">
    <source>
        <dbReference type="Proteomes" id="UP000240542"/>
    </source>
</evidence>
<dbReference type="OrthoDB" id="6400at2"/>
<feature type="transmembrane region" description="Helical" evidence="6">
    <location>
        <begin position="82"/>
        <end position="104"/>
    </location>
</feature>
<evidence type="ECO:0000256" key="5">
    <source>
        <dbReference type="SAM" id="MobiDB-lite"/>
    </source>
</evidence>
<dbReference type="Pfam" id="PF02361">
    <property type="entry name" value="CbiQ"/>
    <property type="match status" value="1"/>
</dbReference>
<feature type="transmembrane region" description="Helical" evidence="6">
    <location>
        <begin position="110"/>
        <end position="131"/>
    </location>
</feature>
<evidence type="ECO:0000256" key="2">
    <source>
        <dbReference type="ARBA" id="ARBA00022692"/>
    </source>
</evidence>
<dbReference type="EMBL" id="PYGA01000008">
    <property type="protein sequence ID" value="PSK97482.1"/>
    <property type="molecule type" value="Genomic_DNA"/>
</dbReference>
<dbReference type="GO" id="GO:0005886">
    <property type="term" value="C:plasma membrane"/>
    <property type="evidence" value="ECO:0007669"/>
    <property type="project" value="UniProtKB-ARBA"/>
</dbReference>
<comment type="subcellular location">
    <subcellularLocation>
        <location evidence="1">Membrane</location>
        <topology evidence="1">Multi-pass membrane protein</topology>
    </subcellularLocation>
</comment>
<feature type="transmembrane region" description="Helical" evidence="6">
    <location>
        <begin position="43"/>
        <end position="75"/>
    </location>
</feature>
<name>A0A2P8DJT1_9ACTN</name>
<keyword evidence="2 6" id="KW-0812">Transmembrane</keyword>
<dbReference type="AlphaFoldDB" id="A0A2P8DJT1"/>
<dbReference type="Proteomes" id="UP000240542">
    <property type="component" value="Unassembled WGS sequence"/>
</dbReference>
<reference evidence="7 8" key="1">
    <citation type="submission" date="2018-03" db="EMBL/GenBank/DDBJ databases">
        <title>Genomic Encyclopedia of Archaeal and Bacterial Type Strains, Phase II (KMG-II): from individual species to whole genera.</title>
        <authorList>
            <person name="Goeker M."/>
        </authorList>
    </citation>
    <scope>NUCLEOTIDE SEQUENCE [LARGE SCALE GENOMIC DNA]</scope>
    <source>
        <strain evidence="7 8">DSM 45312</strain>
    </source>
</reference>
<keyword evidence="3 6" id="KW-1133">Transmembrane helix</keyword>
<dbReference type="CDD" id="cd16914">
    <property type="entry name" value="EcfT"/>
    <property type="match status" value="1"/>
</dbReference>
<accession>A0A2P8DJT1</accession>
<evidence type="ECO:0000256" key="4">
    <source>
        <dbReference type="ARBA" id="ARBA00023136"/>
    </source>
</evidence>
<evidence type="ECO:0000256" key="1">
    <source>
        <dbReference type="ARBA" id="ARBA00004141"/>
    </source>
</evidence>
<feature type="region of interest" description="Disordered" evidence="5">
    <location>
        <begin position="1"/>
        <end position="28"/>
    </location>
</feature>
<evidence type="ECO:0000313" key="7">
    <source>
        <dbReference type="EMBL" id="PSK97482.1"/>
    </source>
</evidence>
<sequence>MSASPGTRPAHGTPHGAEARPGGPAAAPPARAFLARTNPAAKVLAAVITTIALLPVLDPVGSAVVLAAGLALLPFSGVRARVLLLVGGPFLLMGASIGVVNWLFGDGGPLLAVGAAVRLMAIALPGVLVAMTSDPTDLADALVQRLRLPERPAMGVLAALRLIPLLAAQWRMLTLARRARGMEAGRNPAAAVAIFAGKAFALLVRSIRTGTMLAMAMDARGFGTGERSHARVSAWRAADTWFLVGTAVLLCAAHALGIAAGTWQMLFS</sequence>
<dbReference type="RefSeq" id="WP_106583357.1">
    <property type="nucleotide sequence ID" value="NZ_PYGA01000008.1"/>
</dbReference>
<gene>
    <name evidence="7" type="ORF">CLV63_108203</name>
</gene>